<reference evidence="2" key="1">
    <citation type="submission" date="2014-11" db="EMBL/GenBank/DDBJ databases">
        <authorList>
            <person name="Amaro Gonzalez C."/>
        </authorList>
    </citation>
    <scope>NUCLEOTIDE SEQUENCE</scope>
</reference>
<protein>
    <submittedName>
        <fullName evidence="2">Uncharacterized protein</fullName>
    </submittedName>
</protein>
<reference evidence="2" key="2">
    <citation type="journal article" date="2015" name="Fish Shellfish Immunol.">
        <title>Early steps in the European eel (Anguilla anguilla)-Vibrio vulnificus interaction in the gills: Role of the RtxA13 toxin.</title>
        <authorList>
            <person name="Callol A."/>
            <person name="Pajuelo D."/>
            <person name="Ebbesson L."/>
            <person name="Teles M."/>
            <person name="MacKenzie S."/>
            <person name="Amaro C."/>
        </authorList>
    </citation>
    <scope>NUCLEOTIDE SEQUENCE</scope>
</reference>
<keyword evidence="1" id="KW-0472">Membrane</keyword>
<proteinExistence type="predicted"/>
<name>A0A0E9QKU5_ANGAN</name>
<evidence type="ECO:0000313" key="2">
    <source>
        <dbReference type="EMBL" id="JAH16960.1"/>
    </source>
</evidence>
<feature type="transmembrane region" description="Helical" evidence="1">
    <location>
        <begin position="12"/>
        <end position="29"/>
    </location>
</feature>
<sequence>MIFLTTLLPKRLRFALHVVISVWLVAYYTRLAWLAYSSSC</sequence>
<dbReference type="EMBL" id="GBXM01091617">
    <property type="protein sequence ID" value="JAH16960.1"/>
    <property type="molecule type" value="Transcribed_RNA"/>
</dbReference>
<dbReference type="AlphaFoldDB" id="A0A0E9QKU5"/>
<organism evidence="2">
    <name type="scientific">Anguilla anguilla</name>
    <name type="common">European freshwater eel</name>
    <name type="synonym">Muraena anguilla</name>
    <dbReference type="NCBI Taxonomy" id="7936"/>
    <lineage>
        <taxon>Eukaryota</taxon>
        <taxon>Metazoa</taxon>
        <taxon>Chordata</taxon>
        <taxon>Craniata</taxon>
        <taxon>Vertebrata</taxon>
        <taxon>Euteleostomi</taxon>
        <taxon>Actinopterygii</taxon>
        <taxon>Neopterygii</taxon>
        <taxon>Teleostei</taxon>
        <taxon>Anguilliformes</taxon>
        <taxon>Anguillidae</taxon>
        <taxon>Anguilla</taxon>
    </lineage>
</organism>
<keyword evidence="1" id="KW-1133">Transmembrane helix</keyword>
<keyword evidence="1" id="KW-0812">Transmembrane</keyword>
<accession>A0A0E9QKU5</accession>
<evidence type="ECO:0000256" key="1">
    <source>
        <dbReference type="SAM" id="Phobius"/>
    </source>
</evidence>